<protein>
    <recommendedName>
        <fullName evidence="2">shikimate dehydrogenase (NADP(+))</fullName>
        <ecNumber evidence="2">1.1.1.25</ecNumber>
    </recommendedName>
</protein>
<comment type="caution">
    <text evidence="9">The sequence shown here is derived from an EMBL/GenBank/DDBJ whole genome shotgun (WGS) entry which is preliminary data.</text>
</comment>
<dbReference type="EMBL" id="QBKT01000014">
    <property type="protein sequence ID" value="PTX58390.1"/>
    <property type="molecule type" value="Genomic_DNA"/>
</dbReference>
<evidence type="ECO:0000256" key="5">
    <source>
        <dbReference type="ARBA" id="ARBA00023141"/>
    </source>
</evidence>
<dbReference type="AlphaFoldDB" id="A0A2T6BQL7"/>
<dbReference type="GO" id="GO:0019632">
    <property type="term" value="P:shikimate metabolic process"/>
    <property type="evidence" value="ECO:0007669"/>
    <property type="project" value="TreeGrafter"/>
</dbReference>
<dbReference type="Gene3D" id="3.40.50.720">
    <property type="entry name" value="NAD(P)-binding Rossmann-like Domain"/>
    <property type="match status" value="1"/>
</dbReference>
<dbReference type="InterPro" id="IPR022893">
    <property type="entry name" value="Shikimate_DH_fam"/>
</dbReference>
<dbReference type="GO" id="GO:0009073">
    <property type="term" value="P:aromatic amino acid family biosynthetic process"/>
    <property type="evidence" value="ECO:0007669"/>
    <property type="project" value="UniProtKB-KW"/>
</dbReference>
<dbReference type="CDD" id="cd01065">
    <property type="entry name" value="NAD_bind_Shikimate_DH"/>
    <property type="match status" value="1"/>
</dbReference>
<dbReference type="EC" id="1.1.1.25" evidence="2"/>
<dbReference type="Pfam" id="PF08501">
    <property type="entry name" value="Shikimate_dh_N"/>
    <property type="match status" value="1"/>
</dbReference>
<comment type="pathway">
    <text evidence="1">Metabolic intermediate biosynthesis; chorismate biosynthesis; chorismate from D-erythrose 4-phosphate and phosphoenolpyruvate: step 4/7.</text>
</comment>
<comment type="catalytic activity">
    <reaction evidence="6">
        <text>shikimate + NADP(+) = 3-dehydroshikimate + NADPH + H(+)</text>
        <dbReference type="Rhea" id="RHEA:17737"/>
        <dbReference type="ChEBI" id="CHEBI:15378"/>
        <dbReference type="ChEBI" id="CHEBI:16630"/>
        <dbReference type="ChEBI" id="CHEBI:36208"/>
        <dbReference type="ChEBI" id="CHEBI:57783"/>
        <dbReference type="ChEBI" id="CHEBI:58349"/>
        <dbReference type="EC" id="1.1.1.25"/>
    </reaction>
</comment>
<evidence type="ECO:0000256" key="4">
    <source>
        <dbReference type="ARBA" id="ARBA00023002"/>
    </source>
</evidence>
<dbReference type="Gene3D" id="3.40.50.10860">
    <property type="entry name" value="Leucine Dehydrogenase, chain A, domain 1"/>
    <property type="match status" value="1"/>
</dbReference>
<dbReference type="GO" id="GO:0004764">
    <property type="term" value="F:shikimate 3-dehydrogenase (NADP+) activity"/>
    <property type="evidence" value="ECO:0007669"/>
    <property type="project" value="UniProtKB-EC"/>
</dbReference>
<dbReference type="SUPFAM" id="SSF53223">
    <property type="entry name" value="Aminoacid dehydrogenase-like, N-terminal domain"/>
    <property type="match status" value="1"/>
</dbReference>
<reference evidence="9 10" key="1">
    <citation type="submission" date="2018-04" db="EMBL/GenBank/DDBJ databases">
        <title>Genomic Encyclopedia of Archaeal and Bacterial Type Strains, Phase II (KMG-II): from individual species to whole genera.</title>
        <authorList>
            <person name="Goeker M."/>
        </authorList>
    </citation>
    <scope>NUCLEOTIDE SEQUENCE [LARGE SCALE GENOMIC DNA]</scope>
    <source>
        <strain evidence="9 10">DSM 25731</strain>
    </source>
</reference>
<evidence type="ECO:0000256" key="2">
    <source>
        <dbReference type="ARBA" id="ARBA00012962"/>
    </source>
</evidence>
<dbReference type="InterPro" id="IPR036291">
    <property type="entry name" value="NAD(P)-bd_dom_sf"/>
</dbReference>
<proteinExistence type="predicted"/>
<dbReference type="GO" id="GO:0005829">
    <property type="term" value="C:cytosol"/>
    <property type="evidence" value="ECO:0007669"/>
    <property type="project" value="TreeGrafter"/>
</dbReference>
<keyword evidence="3" id="KW-0521">NADP</keyword>
<name>A0A2T6BQL7_9FLAO</name>
<accession>A0A2T6BQL7</accession>
<dbReference type="GO" id="GO:0009423">
    <property type="term" value="P:chorismate biosynthetic process"/>
    <property type="evidence" value="ECO:0007669"/>
    <property type="project" value="UniProtKB-UniPathway"/>
</dbReference>
<dbReference type="InterPro" id="IPR006151">
    <property type="entry name" value="Shikm_DH/Glu-tRNA_Rdtase"/>
</dbReference>
<dbReference type="SUPFAM" id="SSF51735">
    <property type="entry name" value="NAD(P)-binding Rossmann-fold domains"/>
    <property type="match status" value="1"/>
</dbReference>
<dbReference type="OrthoDB" id="9792692at2"/>
<evidence type="ECO:0000259" key="8">
    <source>
        <dbReference type="Pfam" id="PF08501"/>
    </source>
</evidence>
<keyword evidence="5" id="KW-0057">Aromatic amino acid biosynthesis</keyword>
<dbReference type="InterPro" id="IPR013708">
    <property type="entry name" value="Shikimate_DH-bd_N"/>
</dbReference>
<keyword evidence="10" id="KW-1185">Reference proteome</keyword>
<keyword evidence="5" id="KW-0028">Amino-acid biosynthesis</keyword>
<organism evidence="9 10">
    <name type="scientific">Kordia periserrulae</name>
    <dbReference type="NCBI Taxonomy" id="701523"/>
    <lineage>
        <taxon>Bacteria</taxon>
        <taxon>Pseudomonadati</taxon>
        <taxon>Bacteroidota</taxon>
        <taxon>Flavobacteriia</taxon>
        <taxon>Flavobacteriales</taxon>
        <taxon>Flavobacteriaceae</taxon>
        <taxon>Kordia</taxon>
    </lineage>
</organism>
<dbReference type="PANTHER" id="PTHR21089:SF1">
    <property type="entry name" value="BIFUNCTIONAL 3-DEHYDROQUINATE DEHYDRATASE_SHIKIMATE DEHYDROGENASE, CHLOROPLASTIC"/>
    <property type="match status" value="1"/>
</dbReference>
<gene>
    <name evidence="9" type="ORF">C8N46_11435</name>
</gene>
<feature type="domain" description="Shikimate dehydrogenase substrate binding N-terminal" evidence="8">
    <location>
        <begin position="12"/>
        <end position="95"/>
    </location>
</feature>
<evidence type="ECO:0000259" key="7">
    <source>
        <dbReference type="Pfam" id="PF01488"/>
    </source>
</evidence>
<dbReference type="Proteomes" id="UP000244090">
    <property type="component" value="Unassembled WGS sequence"/>
</dbReference>
<evidence type="ECO:0000313" key="9">
    <source>
        <dbReference type="EMBL" id="PTX58390.1"/>
    </source>
</evidence>
<keyword evidence="4" id="KW-0560">Oxidoreductase</keyword>
<sequence length="261" mass="28713">MKIDGKTKIYGILGDPIKQVATPELMNSIFKKNGENKVLIPFHVNQVSLELTIQGLKKIQNFKGAVITMPHKVEILKYLDETSDEVKMIGACNVIKRTPEGIIKGELLDGKGFIQGLKSNNHFVESKRVFLLGCGGAASAIAFALCENKIQKLSIFNRTKSKAMKLIDKLTKAYPNIDISYSDNVSNDLNILINGTSVGMKESDKPLLSLSNLNSNTLVADIIISPEMTCTLKQATQKGCQIHKGIAMLEGQIKLMNEFMN</sequence>
<dbReference type="GO" id="GO:0050661">
    <property type="term" value="F:NADP binding"/>
    <property type="evidence" value="ECO:0007669"/>
    <property type="project" value="TreeGrafter"/>
</dbReference>
<dbReference type="UniPathway" id="UPA00053">
    <property type="reaction ID" value="UER00087"/>
</dbReference>
<evidence type="ECO:0000256" key="3">
    <source>
        <dbReference type="ARBA" id="ARBA00022857"/>
    </source>
</evidence>
<dbReference type="Pfam" id="PF01488">
    <property type="entry name" value="Shikimate_DH"/>
    <property type="match status" value="1"/>
</dbReference>
<feature type="domain" description="Quinate/shikimate 5-dehydrogenase/glutamyl-tRNA reductase" evidence="7">
    <location>
        <begin position="124"/>
        <end position="197"/>
    </location>
</feature>
<evidence type="ECO:0000256" key="1">
    <source>
        <dbReference type="ARBA" id="ARBA00004871"/>
    </source>
</evidence>
<evidence type="ECO:0000313" key="10">
    <source>
        <dbReference type="Proteomes" id="UP000244090"/>
    </source>
</evidence>
<dbReference type="InterPro" id="IPR046346">
    <property type="entry name" value="Aminoacid_DH-like_N_sf"/>
</dbReference>
<dbReference type="PANTHER" id="PTHR21089">
    <property type="entry name" value="SHIKIMATE DEHYDROGENASE"/>
    <property type="match status" value="1"/>
</dbReference>
<evidence type="ECO:0000256" key="6">
    <source>
        <dbReference type="ARBA" id="ARBA00049442"/>
    </source>
</evidence>
<dbReference type="RefSeq" id="WP_108116825.1">
    <property type="nucleotide sequence ID" value="NZ_QBKT01000014.1"/>
</dbReference>